<dbReference type="PROSITE" id="PS51257">
    <property type="entry name" value="PROKAR_LIPOPROTEIN"/>
    <property type="match status" value="1"/>
</dbReference>
<dbReference type="Proteomes" id="UP000070560">
    <property type="component" value="Chromosome"/>
</dbReference>
<dbReference type="KEGG" id="daw:HS1_001011"/>
<dbReference type="EMBL" id="CP013015">
    <property type="protein sequence ID" value="AMM40815.1"/>
    <property type="molecule type" value="Genomic_DNA"/>
</dbReference>
<keyword evidence="1" id="KW-0732">Signal</keyword>
<reference evidence="2 3" key="1">
    <citation type="submission" date="2015-10" db="EMBL/GenBank/DDBJ databases">
        <title>Candidatus Desulfofervidus auxilii, a hydrogenotrophic sulfate-reducing bacterium involved in the thermophilic anaerobic oxidation of methane.</title>
        <authorList>
            <person name="Krukenberg V."/>
            <person name="Richter M."/>
            <person name="Wegener G."/>
        </authorList>
    </citation>
    <scope>NUCLEOTIDE SEQUENCE [LARGE SCALE GENOMIC DNA]</scope>
    <source>
        <strain evidence="2 3">HS1</strain>
    </source>
</reference>
<accession>A0A7U4QK40</accession>
<keyword evidence="3" id="KW-1185">Reference proteome</keyword>
<feature type="chain" id="PRO_5031310643" evidence="1">
    <location>
        <begin position="21"/>
        <end position="107"/>
    </location>
</feature>
<dbReference type="AlphaFoldDB" id="A0A7U4QK40"/>
<sequence length="107" mass="12186">MKKLTITILVIAMFASTGFAACITWGYSGYRPNWTPHERLRMREWVIKKNITISTLKELKQSVKQEWPGIGRSGNLNAATIIVGSNGKVRVRLRHPEFRRHPVGGKK</sequence>
<evidence type="ECO:0000313" key="2">
    <source>
        <dbReference type="EMBL" id="AMM40815.1"/>
    </source>
</evidence>
<evidence type="ECO:0000256" key="1">
    <source>
        <dbReference type="SAM" id="SignalP"/>
    </source>
</evidence>
<protein>
    <submittedName>
        <fullName evidence="2">Secreted protein</fullName>
    </submittedName>
</protein>
<proteinExistence type="predicted"/>
<organism evidence="2 3">
    <name type="scientific">Desulfofervidus auxilii</name>
    <dbReference type="NCBI Taxonomy" id="1621989"/>
    <lineage>
        <taxon>Bacteria</taxon>
        <taxon>Pseudomonadati</taxon>
        <taxon>Thermodesulfobacteriota</taxon>
        <taxon>Candidatus Desulfofervidia</taxon>
        <taxon>Candidatus Desulfofervidales</taxon>
        <taxon>Candidatus Desulfofervidaceae</taxon>
        <taxon>Candidatus Desulfofervidus</taxon>
    </lineage>
</organism>
<evidence type="ECO:0000313" key="3">
    <source>
        <dbReference type="Proteomes" id="UP000070560"/>
    </source>
</evidence>
<dbReference type="RefSeq" id="WP_066061866.1">
    <property type="nucleotide sequence ID" value="NZ_CP013015.1"/>
</dbReference>
<gene>
    <name evidence="2" type="ORF">HS1_001011</name>
</gene>
<name>A0A7U4QK40_DESA2</name>
<feature type="signal peptide" evidence="1">
    <location>
        <begin position="1"/>
        <end position="20"/>
    </location>
</feature>